<dbReference type="OrthoDB" id="4813087at2759"/>
<dbReference type="AlphaFoldDB" id="A0A8H3W9Q4"/>
<comment type="caution">
    <text evidence="1">The sequence shown here is derived from an EMBL/GenBank/DDBJ whole genome shotgun (WGS) entry which is preliminary data.</text>
</comment>
<evidence type="ECO:0000313" key="1">
    <source>
        <dbReference type="EMBL" id="KAF0322085.1"/>
    </source>
</evidence>
<accession>A0A8H3W9Q4</accession>
<keyword evidence="2" id="KW-1185">Reference proteome</keyword>
<proteinExistence type="predicted"/>
<dbReference type="Proteomes" id="UP000434172">
    <property type="component" value="Unassembled WGS sequence"/>
</dbReference>
<organism evidence="1 2">
    <name type="scientific">Colletotrichum asianum</name>
    <dbReference type="NCBI Taxonomy" id="702518"/>
    <lineage>
        <taxon>Eukaryota</taxon>
        <taxon>Fungi</taxon>
        <taxon>Dikarya</taxon>
        <taxon>Ascomycota</taxon>
        <taxon>Pezizomycotina</taxon>
        <taxon>Sordariomycetes</taxon>
        <taxon>Hypocreomycetidae</taxon>
        <taxon>Glomerellales</taxon>
        <taxon>Glomerellaceae</taxon>
        <taxon>Colletotrichum</taxon>
        <taxon>Colletotrichum gloeosporioides species complex</taxon>
    </lineage>
</organism>
<evidence type="ECO:0000313" key="2">
    <source>
        <dbReference type="Proteomes" id="UP000434172"/>
    </source>
</evidence>
<gene>
    <name evidence="1" type="ORF">GQ607_010588</name>
</gene>
<sequence length="119" mass="12944">MNALPLFTGFARVQAAREADSAPYFPRALELPKGSIKASFLGSNGFQDIPAPLCLLVKLPDGYDGPQVDPKYILEGDVEKYVKNLDASDVQTARLVFMTEIEGTDGGSRVIRAEVVLRD</sequence>
<reference evidence="1 2" key="1">
    <citation type="submission" date="2019-12" db="EMBL/GenBank/DDBJ databases">
        <title>A genome sequence resource for the geographically widespread anthracnose pathogen Colletotrichum asianum.</title>
        <authorList>
            <person name="Meng Y."/>
        </authorList>
    </citation>
    <scope>NUCLEOTIDE SEQUENCE [LARGE SCALE GENOMIC DNA]</scope>
    <source>
        <strain evidence="1 2">ICMP 18580</strain>
    </source>
</reference>
<name>A0A8H3W9Q4_9PEZI</name>
<dbReference type="EMBL" id="WOWK01000064">
    <property type="protein sequence ID" value="KAF0322085.1"/>
    <property type="molecule type" value="Genomic_DNA"/>
</dbReference>
<protein>
    <submittedName>
        <fullName evidence="1">Uncharacterized protein</fullName>
    </submittedName>
</protein>